<dbReference type="EMBL" id="LR798235">
    <property type="protein sequence ID" value="CAB5212755.1"/>
    <property type="molecule type" value="Genomic_DNA"/>
</dbReference>
<keyword evidence="1" id="KW-0378">Hydrolase</keyword>
<name>A0A6J7WIX6_9CAUD</name>
<organism evidence="3">
    <name type="scientific">uncultured Caudovirales phage</name>
    <dbReference type="NCBI Taxonomy" id="2100421"/>
    <lineage>
        <taxon>Viruses</taxon>
        <taxon>Duplodnaviria</taxon>
        <taxon>Heunggongvirae</taxon>
        <taxon>Uroviricota</taxon>
        <taxon>Caudoviricetes</taxon>
        <taxon>Peduoviridae</taxon>
        <taxon>Maltschvirus</taxon>
        <taxon>Maltschvirus maltsch</taxon>
    </lineage>
</organism>
<dbReference type="CDD" id="cd13925">
    <property type="entry name" value="RPF"/>
    <property type="match status" value="1"/>
</dbReference>
<dbReference type="Gene3D" id="1.10.530.10">
    <property type="match status" value="1"/>
</dbReference>
<dbReference type="GO" id="GO:0016787">
    <property type="term" value="F:hydrolase activity"/>
    <property type="evidence" value="ECO:0007669"/>
    <property type="project" value="UniProtKB-KW"/>
</dbReference>
<dbReference type="Pfam" id="PF06737">
    <property type="entry name" value="Transglycosylas"/>
    <property type="match status" value="1"/>
</dbReference>
<sequence length="175" mass="18776">MDETRIDYPRTFAGCLAVIVLLFLGALVGRCSAPAAAQETQPAPDPVVFLGNDNTIEAQAAIAELDAFLVSLTTTTTAVPQYRHTPTPPPSSDTSRWDQLAQCESGGRWDYPPVSGGFSGGIMFHIGTWRAMGGEEFAPDAYLATREQQIDIAERVLAVSGWGAWPGCSRKFGLL</sequence>
<reference evidence="3" key="1">
    <citation type="submission" date="2020-05" db="EMBL/GenBank/DDBJ databases">
        <authorList>
            <person name="Chiriac C."/>
            <person name="Salcher M."/>
            <person name="Ghai R."/>
            <person name="Kavagutti S V."/>
        </authorList>
    </citation>
    <scope>NUCLEOTIDE SEQUENCE</scope>
</reference>
<gene>
    <name evidence="3" type="ORF">UFOVP196_50</name>
</gene>
<dbReference type="SUPFAM" id="SSF53955">
    <property type="entry name" value="Lysozyme-like"/>
    <property type="match status" value="1"/>
</dbReference>
<dbReference type="InterPro" id="IPR023346">
    <property type="entry name" value="Lysozyme-like_dom_sf"/>
</dbReference>
<dbReference type="InterPro" id="IPR010618">
    <property type="entry name" value="RPF"/>
</dbReference>
<feature type="domain" description="Resuscitation-promoting factor core lysozyme-like" evidence="2">
    <location>
        <begin position="93"/>
        <end position="168"/>
    </location>
</feature>
<evidence type="ECO:0000313" key="3">
    <source>
        <dbReference type="EMBL" id="CAB5212755.1"/>
    </source>
</evidence>
<accession>A0A6J7WIX6</accession>
<evidence type="ECO:0000259" key="2">
    <source>
        <dbReference type="Pfam" id="PF06737"/>
    </source>
</evidence>
<evidence type="ECO:0000256" key="1">
    <source>
        <dbReference type="ARBA" id="ARBA00022801"/>
    </source>
</evidence>
<proteinExistence type="predicted"/>
<protein>
    <submittedName>
        <fullName evidence="3">Transglycosylase-like</fullName>
    </submittedName>
</protein>